<feature type="region of interest" description="Disordered" evidence="1">
    <location>
        <begin position="65"/>
        <end position="111"/>
    </location>
</feature>
<protein>
    <submittedName>
        <fullName evidence="2">Uncharacterized protein</fullName>
    </submittedName>
</protein>
<dbReference type="InParanoid" id="A0A1S0U585"/>
<dbReference type="GeneID" id="9940608"/>
<sequence length="111" mass="12703">MNHNINIEPAIYNTRDVTRESENGWTSSCAHQPRHTEQLDTVNQLRLPCDPWERALCLQAVSQLVDPDDDPMESVKLPWLQKGDGEDGGDDYWDDDSFSNDKEKGGKMIRD</sequence>
<accession>A0A1S0U585</accession>
<evidence type="ECO:0000313" key="2">
    <source>
        <dbReference type="EMBL" id="EFO25261.1"/>
    </source>
</evidence>
<dbReference type="EMBL" id="JH712288">
    <property type="protein sequence ID" value="EFO25261.1"/>
    <property type="molecule type" value="Genomic_DNA"/>
</dbReference>
<dbReference type="CTD" id="9940608"/>
<name>A0A1S0U585_LOALO</name>
<feature type="compositionally biased region" description="Acidic residues" evidence="1">
    <location>
        <begin position="86"/>
        <end position="98"/>
    </location>
</feature>
<proteinExistence type="predicted"/>
<dbReference type="KEGG" id="loa:LOAG_03221"/>
<organism evidence="2">
    <name type="scientific">Loa loa</name>
    <name type="common">Eye worm</name>
    <name type="synonym">Filaria loa</name>
    <dbReference type="NCBI Taxonomy" id="7209"/>
    <lineage>
        <taxon>Eukaryota</taxon>
        <taxon>Metazoa</taxon>
        <taxon>Ecdysozoa</taxon>
        <taxon>Nematoda</taxon>
        <taxon>Chromadorea</taxon>
        <taxon>Rhabditida</taxon>
        <taxon>Spirurina</taxon>
        <taxon>Spiruromorpha</taxon>
        <taxon>Filarioidea</taxon>
        <taxon>Onchocercidae</taxon>
        <taxon>Loa</taxon>
    </lineage>
</organism>
<feature type="compositionally biased region" description="Basic and acidic residues" evidence="1">
    <location>
        <begin position="99"/>
        <end position="111"/>
    </location>
</feature>
<gene>
    <name evidence="2" type="ORF">LOAG_03221</name>
</gene>
<evidence type="ECO:0000256" key="1">
    <source>
        <dbReference type="SAM" id="MobiDB-lite"/>
    </source>
</evidence>
<reference evidence="2" key="1">
    <citation type="submission" date="2012-04" db="EMBL/GenBank/DDBJ databases">
        <title>The Genome Sequence of Loa loa.</title>
        <authorList>
            <consortium name="The Broad Institute Genome Sequencing Platform"/>
            <consortium name="Broad Institute Genome Sequencing Center for Infectious Disease"/>
            <person name="Nutman T.B."/>
            <person name="Fink D.L."/>
            <person name="Russ C."/>
            <person name="Young S."/>
            <person name="Zeng Q."/>
            <person name="Gargeya S."/>
            <person name="Alvarado L."/>
            <person name="Berlin A."/>
            <person name="Chapman S.B."/>
            <person name="Chen Z."/>
            <person name="Freedman E."/>
            <person name="Gellesch M."/>
            <person name="Goldberg J."/>
            <person name="Griggs A."/>
            <person name="Gujja S."/>
            <person name="Heilman E.R."/>
            <person name="Heiman D."/>
            <person name="Howarth C."/>
            <person name="Mehta T."/>
            <person name="Neiman D."/>
            <person name="Pearson M."/>
            <person name="Roberts A."/>
            <person name="Saif S."/>
            <person name="Shea T."/>
            <person name="Shenoy N."/>
            <person name="Sisk P."/>
            <person name="Stolte C."/>
            <person name="Sykes S."/>
            <person name="White J."/>
            <person name="Yandava C."/>
            <person name="Haas B."/>
            <person name="Henn M.R."/>
            <person name="Nusbaum C."/>
            <person name="Birren B."/>
        </authorList>
    </citation>
    <scope>NUCLEOTIDE SEQUENCE [LARGE SCALE GENOMIC DNA]</scope>
</reference>
<dbReference type="AlphaFoldDB" id="A0A1S0U585"/>
<dbReference type="RefSeq" id="XP_003138806.1">
    <property type="nucleotide sequence ID" value="XM_003138758.1"/>
</dbReference>